<dbReference type="EMBL" id="LXQA010504930">
    <property type="protein sequence ID" value="MCI55981.1"/>
    <property type="molecule type" value="Genomic_DNA"/>
</dbReference>
<evidence type="ECO:0000313" key="2">
    <source>
        <dbReference type="Proteomes" id="UP000265520"/>
    </source>
</evidence>
<keyword evidence="2" id="KW-1185">Reference proteome</keyword>
<feature type="non-terminal residue" evidence="1">
    <location>
        <position position="45"/>
    </location>
</feature>
<proteinExistence type="predicted"/>
<protein>
    <submittedName>
        <fullName evidence="1">Uncharacterized protein</fullName>
    </submittedName>
</protein>
<comment type="caution">
    <text evidence="1">The sequence shown here is derived from an EMBL/GenBank/DDBJ whole genome shotgun (WGS) entry which is preliminary data.</text>
</comment>
<evidence type="ECO:0000313" key="1">
    <source>
        <dbReference type="EMBL" id="MCI55981.1"/>
    </source>
</evidence>
<reference evidence="1 2" key="1">
    <citation type="journal article" date="2018" name="Front. Plant Sci.">
        <title>Red Clover (Trifolium pratense) and Zigzag Clover (T. medium) - A Picture of Genomic Similarities and Differences.</title>
        <authorList>
            <person name="Dluhosova J."/>
            <person name="Istvanek J."/>
            <person name="Nedelnik J."/>
            <person name="Repkova J."/>
        </authorList>
    </citation>
    <scope>NUCLEOTIDE SEQUENCE [LARGE SCALE GENOMIC DNA]</scope>
    <source>
        <strain evidence="2">cv. 10/8</strain>
        <tissue evidence="1">Leaf</tissue>
    </source>
</reference>
<dbReference type="Proteomes" id="UP000265520">
    <property type="component" value="Unassembled WGS sequence"/>
</dbReference>
<name>A0A392T4D2_9FABA</name>
<sequence length="45" mass="4849">MRVAQLHPARSAAYRTKTGTTTTMLRAAQVTPARGAAARRKPPTQ</sequence>
<dbReference type="AlphaFoldDB" id="A0A392T4D2"/>
<organism evidence="1 2">
    <name type="scientific">Trifolium medium</name>
    <dbReference type="NCBI Taxonomy" id="97028"/>
    <lineage>
        <taxon>Eukaryota</taxon>
        <taxon>Viridiplantae</taxon>
        <taxon>Streptophyta</taxon>
        <taxon>Embryophyta</taxon>
        <taxon>Tracheophyta</taxon>
        <taxon>Spermatophyta</taxon>
        <taxon>Magnoliopsida</taxon>
        <taxon>eudicotyledons</taxon>
        <taxon>Gunneridae</taxon>
        <taxon>Pentapetalae</taxon>
        <taxon>rosids</taxon>
        <taxon>fabids</taxon>
        <taxon>Fabales</taxon>
        <taxon>Fabaceae</taxon>
        <taxon>Papilionoideae</taxon>
        <taxon>50 kb inversion clade</taxon>
        <taxon>NPAAA clade</taxon>
        <taxon>Hologalegina</taxon>
        <taxon>IRL clade</taxon>
        <taxon>Trifolieae</taxon>
        <taxon>Trifolium</taxon>
    </lineage>
</organism>
<accession>A0A392T4D2</accession>